<feature type="chain" id="PRO_5040781420" description="Lactococcin 972 family bacteriocin" evidence="1">
    <location>
        <begin position="23"/>
        <end position="105"/>
    </location>
</feature>
<keyword evidence="1" id="KW-0732">Signal</keyword>
<evidence type="ECO:0000256" key="1">
    <source>
        <dbReference type="SAM" id="SignalP"/>
    </source>
</evidence>
<dbReference type="RefSeq" id="WP_285761597.1">
    <property type="nucleotide sequence ID" value="NZ_BSQG01000011.1"/>
</dbReference>
<organism evidence="2 3">
    <name type="scientific">Nocardiopsis ansamitocini</name>
    <dbReference type="NCBI Taxonomy" id="1670832"/>
    <lineage>
        <taxon>Bacteria</taxon>
        <taxon>Bacillati</taxon>
        <taxon>Actinomycetota</taxon>
        <taxon>Actinomycetes</taxon>
        <taxon>Streptosporangiales</taxon>
        <taxon>Nocardiopsidaceae</taxon>
        <taxon>Nocardiopsis</taxon>
    </lineage>
</organism>
<protein>
    <recommendedName>
        <fullName evidence="4">Lactococcin 972 family bacteriocin</fullName>
    </recommendedName>
</protein>
<proteinExistence type="predicted"/>
<keyword evidence="3" id="KW-1185">Reference proteome</keyword>
<feature type="signal peptide" evidence="1">
    <location>
        <begin position="1"/>
        <end position="22"/>
    </location>
</feature>
<gene>
    <name evidence="2" type="ORF">Nans01_44030</name>
</gene>
<dbReference type="EMBL" id="BSQG01000011">
    <property type="protein sequence ID" value="GLU50052.1"/>
    <property type="molecule type" value="Genomic_DNA"/>
</dbReference>
<evidence type="ECO:0000313" key="3">
    <source>
        <dbReference type="Proteomes" id="UP001165092"/>
    </source>
</evidence>
<comment type="caution">
    <text evidence="2">The sequence shown here is derived from an EMBL/GenBank/DDBJ whole genome shotgun (WGS) entry which is preliminary data.</text>
</comment>
<name>A0A9W6PAL5_9ACTN</name>
<dbReference type="Proteomes" id="UP001165092">
    <property type="component" value="Unassembled WGS sequence"/>
</dbReference>
<sequence length="105" mass="10723">MNRKTLARIAFTAITVPTLAFGAPALAMADSFFNQDATGAGRGGAYSHNVTAYAKSGNSWGGGGWGGGWDNDRWGGGRGGSYFHESGTKAGPRGAATFGVTSFAR</sequence>
<accession>A0A9W6PAL5</accession>
<reference evidence="2" key="1">
    <citation type="submission" date="2023-02" db="EMBL/GenBank/DDBJ databases">
        <title>Nocardiopsis ansamitocini NBRC 112285.</title>
        <authorList>
            <person name="Ichikawa N."/>
            <person name="Sato H."/>
            <person name="Tonouchi N."/>
        </authorList>
    </citation>
    <scope>NUCLEOTIDE SEQUENCE</scope>
    <source>
        <strain evidence="2">NBRC 112285</strain>
    </source>
</reference>
<dbReference type="AlphaFoldDB" id="A0A9W6PAL5"/>
<evidence type="ECO:0008006" key="4">
    <source>
        <dbReference type="Google" id="ProtNLM"/>
    </source>
</evidence>
<evidence type="ECO:0000313" key="2">
    <source>
        <dbReference type="EMBL" id="GLU50052.1"/>
    </source>
</evidence>